<comment type="caution">
    <text evidence="2">The sequence shown here is derived from an EMBL/GenBank/DDBJ whole genome shotgun (WGS) entry which is preliminary data.</text>
</comment>
<protein>
    <submittedName>
        <fullName evidence="2">Uncharacterized protein</fullName>
    </submittedName>
</protein>
<name>A0ABT5HM65_9CAUL</name>
<dbReference type="EMBL" id="JAQQKV010000003">
    <property type="protein sequence ID" value="MDC7677344.1"/>
    <property type="molecule type" value="Genomic_DNA"/>
</dbReference>
<keyword evidence="3" id="KW-1185">Reference proteome</keyword>
<evidence type="ECO:0000256" key="1">
    <source>
        <dbReference type="SAM" id="Phobius"/>
    </source>
</evidence>
<dbReference type="Proteomes" id="UP001218579">
    <property type="component" value="Unassembled WGS sequence"/>
</dbReference>
<dbReference type="RefSeq" id="WP_272745667.1">
    <property type="nucleotide sequence ID" value="NZ_JAQQKV010000003.1"/>
</dbReference>
<keyword evidence="1" id="KW-0812">Transmembrane</keyword>
<feature type="transmembrane region" description="Helical" evidence="1">
    <location>
        <begin position="77"/>
        <end position="99"/>
    </location>
</feature>
<accession>A0ABT5HM65</accession>
<evidence type="ECO:0000313" key="3">
    <source>
        <dbReference type="Proteomes" id="UP001218579"/>
    </source>
</evidence>
<feature type="transmembrane region" description="Helical" evidence="1">
    <location>
        <begin position="49"/>
        <end position="71"/>
    </location>
</feature>
<reference evidence="2 3" key="1">
    <citation type="submission" date="2023-01" db="EMBL/GenBank/DDBJ databases">
        <title>Novel species of the genus Asticcacaulis isolated from rivers.</title>
        <authorList>
            <person name="Lu H."/>
        </authorList>
    </citation>
    <scope>NUCLEOTIDE SEQUENCE [LARGE SCALE GENOMIC DNA]</scope>
    <source>
        <strain evidence="2 3">LKC15W</strain>
    </source>
</reference>
<organism evidence="2 3">
    <name type="scientific">Asticcacaulis machinosus</name>
    <dbReference type="NCBI Taxonomy" id="2984211"/>
    <lineage>
        <taxon>Bacteria</taxon>
        <taxon>Pseudomonadati</taxon>
        <taxon>Pseudomonadota</taxon>
        <taxon>Alphaproteobacteria</taxon>
        <taxon>Caulobacterales</taxon>
        <taxon>Caulobacteraceae</taxon>
        <taxon>Asticcacaulis</taxon>
    </lineage>
</organism>
<keyword evidence="1" id="KW-0472">Membrane</keyword>
<proteinExistence type="predicted"/>
<keyword evidence="1" id="KW-1133">Transmembrane helix</keyword>
<sequence>MRLPFIFVGQFETTANGTKVRRWFRKYAYALQDEALTQKIKSTINSSKLTVISQALGTGSFLFAMCLSYMLGGIDWLSFWNIILMSIIALPFSLAYLIYNEWQLNRLLKTAPRHSEAVSR</sequence>
<gene>
    <name evidence="2" type="ORF">PQU98_14460</name>
</gene>
<evidence type="ECO:0000313" key="2">
    <source>
        <dbReference type="EMBL" id="MDC7677344.1"/>
    </source>
</evidence>